<dbReference type="Proteomes" id="UP001152747">
    <property type="component" value="Unassembled WGS sequence"/>
</dbReference>
<gene>
    <name evidence="1" type="ORF">CAMP_LOCUS5644</name>
</gene>
<comment type="caution">
    <text evidence="1">The sequence shown here is derived from an EMBL/GenBank/DDBJ whole genome shotgun (WGS) entry which is preliminary data.</text>
</comment>
<organism evidence="1 2">
    <name type="scientific">Caenorhabditis angaria</name>
    <dbReference type="NCBI Taxonomy" id="860376"/>
    <lineage>
        <taxon>Eukaryota</taxon>
        <taxon>Metazoa</taxon>
        <taxon>Ecdysozoa</taxon>
        <taxon>Nematoda</taxon>
        <taxon>Chromadorea</taxon>
        <taxon>Rhabditida</taxon>
        <taxon>Rhabditina</taxon>
        <taxon>Rhabditomorpha</taxon>
        <taxon>Rhabditoidea</taxon>
        <taxon>Rhabditidae</taxon>
        <taxon>Peloderinae</taxon>
        <taxon>Caenorhabditis</taxon>
    </lineage>
</organism>
<accession>A0A9P1IGX2</accession>
<dbReference type="EMBL" id="CANHGI010000002">
    <property type="protein sequence ID" value="CAI5443007.1"/>
    <property type="molecule type" value="Genomic_DNA"/>
</dbReference>
<name>A0A9P1IGX2_9PELO</name>
<sequence>MLSVPLVITLITNLFYSSKNLNQDQIRHIAWNLLNQAEEFYLTQNKIGFGNLLAEDMIFDYCGTIHNKSENIQNMPTEISSWTAHFINGTFDGKNLVYYIEQRKFCPIVKHNLTIPYIHKAKRLKSGKFLWTFKKILITCEN</sequence>
<protein>
    <submittedName>
        <fullName evidence="1">Uncharacterized protein</fullName>
    </submittedName>
</protein>
<proteinExistence type="predicted"/>
<dbReference type="AlphaFoldDB" id="A0A9P1IGX2"/>
<reference evidence="1" key="1">
    <citation type="submission" date="2022-11" db="EMBL/GenBank/DDBJ databases">
        <authorList>
            <person name="Kikuchi T."/>
        </authorList>
    </citation>
    <scope>NUCLEOTIDE SEQUENCE</scope>
    <source>
        <strain evidence="1">PS1010</strain>
    </source>
</reference>
<keyword evidence="2" id="KW-1185">Reference proteome</keyword>
<evidence type="ECO:0000313" key="1">
    <source>
        <dbReference type="EMBL" id="CAI5443007.1"/>
    </source>
</evidence>
<evidence type="ECO:0000313" key="2">
    <source>
        <dbReference type="Proteomes" id="UP001152747"/>
    </source>
</evidence>